<feature type="compositionally biased region" description="Polar residues" evidence="2">
    <location>
        <begin position="182"/>
        <end position="204"/>
    </location>
</feature>
<comment type="caution">
    <text evidence="3">The sequence shown here is derived from an EMBL/GenBank/DDBJ whole genome shotgun (WGS) entry which is preliminary data.</text>
</comment>
<evidence type="ECO:0000256" key="1">
    <source>
        <dbReference type="ARBA" id="ARBA00007099"/>
    </source>
</evidence>
<dbReference type="EMBL" id="JAAGNN010000019">
    <property type="protein sequence ID" value="KAF4076857.1"/>
    <property type="molecule type" value="Genomic_DNA"/>
</dbReference>
<evidence type="ECO:0000313" key="4">
    <source>
        <dbReference type="Proteomes" id="UP000593565"/>
    </source>
</evidence>
<proteinExistence type="inferred from homology"/>
<dbReference type="PANTHER" id="PTHR13225">
    <property type="entry name" value="MISEXPRESSION SUPPRESSOR OF RAS 6"/>
    <property type="match status" value="1"/>
</dbReference>
<keyword evidence="4" id="KW-1185">Reference proteome</keyword>
<organism evidence="3 4">
    <name type="scientific">Ameiurus melas</name>
    <name type="common">Black bullhead</name>
    <name type="synonym">Silurus melas</name>
    <dbReference type="NCBI Taxonomy" id="219545"/>
    <lineage>
        <taxon>Eukaryota</taxon>
        <taxon>Metazoa</taxon>
        <taxon>Chordata</taxon>
        <taxon>Craniata</taxon>
        <taxon>Vertebrata</taxon>
        <taxon>Euteleostomi</taxon>
        <taxon>Actinopterygii</taxon>
        <taxon>Neopterygii</taxon>
        <taxon>Teleostei</taxon>
        <taxon>Ostariophysi</taxon>
        <taxon>Siluriformes</taxon>
        <taxon>Ictaluridae</taxon>
        <taxon>Ameiurus</taxon>
    </lineage>
</organism>
<name>A0A7J6A4I4_AMEME</name>
<dbReference type="AlphaFoldDB" id="A0A7J6A4I4"/>
<gene>
    <name evidence="3" type="ORF">AMELA_G00219910</name>
</gene>
<accession>A0A7J6A4I4</accession>
<sequence>MKTPPGKRSYSKLPVWIVEDHHEVVQHIYRAIGSRHIPMKDVKMVHLDSHPDLLIPVSMAAHTVFDKDALFGELSIENWIMPMVYAGHVSHVAWLHPYWAQQIREGEHEMCVGRDASTNTIRVTSTDDYFLSDALYVPAEQLEDGKPFRLSVIRVDPAHTSEKNHGDPQQNAAKKSKPEPQPGSSGSCGGVSQPSDGSSGTPETPSAEEARASGSLLSVLERDDPYILDIDLDFFSCKNPFKEMYTQEELAMLQELYGFERPREDADEETLCECVERRTRQLEDLEATFADLLEDDSELTVERLADKPGMKSLVKLVCSLKSRNESPDYEMTHQAGLTCDYSELPHHVSSTAEIQQLMLAVRSVLQPLPKPTLITVSRSSLDEYCPPDQVDSIQSSVLKVLETLFGSLDVHKEYEEASGESAAQSS</sequence>
<protein>
    <submittedName>
        <fullName evidence="3">Uncharacterized protein</fullName>
    </submittedName>
</protein>
<comment type="similarity">
    <text evidence="1">Belongs to the UPF0489 family.</text>
</comment>
<dbReference type="Pfam" id="PF12640">
    <property type="entry name" value="UPF0489"/>
    <property type="match status" value="1"/>
</dbReference>
<dbReference type="OrthoDB" id="418142at2759"/>
<reference evidence="3 4" key="1">
    <citation type="submission" date="2020-02" db="EMBL/GenBank/DDBJ databases">
        <title>A chromosome-scale genome assembly of the black bullhead catfish (Ameiurus melas).</title>
        <authorList>
            <person name="Wen M."/>
            <person name="Zham M."/>
            <person name="Cabau C."/>
            <person name="Klopp C."/>
            <person name="Donnadieu C."/>
            <person name="Roques C."/>
            <person name="Bouchez O."/>
            <person name="Lampietro C."/>
            <person name="Jouanno E."/>
            <person name="Herpin A."/>
            <person name="Louis A."/>
            <person name="Berthelot C."/>
            <person name="Parey E."/>
            <person name="Roest-Crollius H."/>
            <person name="Braasch I."/>
            <person name="Postlethwait J."/>
            <person name="Robinson-Rechavi M."/>
            <person name="Echchiki A."/>
            <person name="Begum T."/>
            <person name="Montfort J."/>
            <person name="Schartl M."/>
            <person name="Bobe J."/>
            <person name="Guiguen Y."/>
        </authorList>
    </citation>
    <scope>NUCLEOTIDE SEQUENCE [LARGE SCALE GENOMIC DNA]</scope>
    <source>
        <strain evidence="3">M_S1</strain>
        <tissue evidence="3">Blood</tissue>
    </source>
</reference>
<dbReference type="Proteomes" id="UP000593565">
    <property type="component" value="Unassembled WGS sequence"/>
</dbReference>
<dbReference type="InterPro" id="IPR024131">
    <property type="entry name" value="UPF0489"/>
</dbReference>
<evidence type="ECO:0000256" key="2">
    <source>
        <dbReference type="SAM" id="MobiDB-lite"/>
    </source>
</evidence>
<evidence type="ECO:0000313" key="3">
    <source>
        <dbReference type="EMBL" id="KAF4076857.1"/>
    </source>
</evidence>
<dbReference type="PANTHER" id="PTHR13225:SF3">
    <property type="entry name" value="UPF0489 PROTEIN C5ORF22"/>
    <property type="match status" value="1"/>
</dbReference>
<feature type="region of interest" description="Disordered" evidence="2">
    <location>
        <begin position="159"/>
        <end position="212"/>
    </location>
</feature>